<dbReference type="GO" id="GO:0006974">
    <property type="term" value="P:DNA damage response"/>
    <property type="evidence" value="ECO:0007669"/>
    <property type="project" value="TreeGrafter"/>
</dbReference>
<dbReference type="InterPro" id="IPR007497">
    <property type="entry name" value="SIMPL/DUF541"/>
</dbReference>
<dbReference type="Pfam" id="PF04402">
    <property type="entry name" value="SIMPL"/>
    <property type="match status" value="1"/>
</dbReference>
<accession>F2BF97</accession>
<reference evidence="2 3" key="1">
    <citation type="submission" date="2011-02" db="EMBL/GenBank/DDBJ databases">
        <authorList>
            <person name="Muzny D."/>
            <person name="Qin X."/>
            <person name="Deng J."/>
            <person name="Jiang H."/>
            <person name="Liu Y."/>
            <person name="Qu J."/>
            <person name="Song X.-Z."/>
            <person name="Zhang L."/>
            <person name="Thornton R."/>
            <person name="Coyle M."/>
            <person name="Francisco L."/>
            <person name="Jackson L."/>
            <person name="Javaid M."/>
            <person name="Korchina V."/>
            <person name="Kovar C."/>
            <person name="Mata R."/>
            <person name="Mathew T."/>
            <person name="Ngo R."/>
            <person name="Nguyen L."/>
            <person name="Nguyen N."/>
            <person name="Okwuonu G."/>
            <person name="Ongeri F."/>
            <person name="Pham C."/>
            <person name="Simmons D."/>
            <person name="Wilczek-Boney K."/>
            <person name="Hale W."/>
            <person name="Jakkamsetti A."/>
            <person name="Pham P."/>
            <person name="Ruth R."/>
            <person name="San Lucas F."/>
            <person name="Warren J."/>
            <person name="Zhang J."/>
            <person name="Zhao Z."/>
            <person name="Zhou C."/>
            <person name="Zhu D."/>
            <person name="Lee S."/>
            <person name="Bess C."/>
            <person name="Blankenburg K."/>
            <person name="Forbes L."/>
            <person name="Fu Q."/>
            <person name="Gubbala S."/>
            <person name="Hirani K."/>
            <person name="Jayaseelan J.C."/>
            <person name="Lara F."/>
            <person name="Munidasa M."/>
            <person name="Palculict T."/>
            <person name="Patil S."/>
            <person name="Pu L.-L."/>
            <person name="Saada N."/>
            <person name="Tang L."/>
            <person name="Weissenberger G."/>
            <person name="Zhu Y."/>
            <person name="Hemphill L."/>
            <person name="Shang Y."/>
            <person name="Youmans B."/>
            <person name="Ayvaz T."/>
            <person name="Ross M."/>
            <person name="Santibanez J."/>
            <person name="Aqrawi P."/>
            <person name="Gross S."/>
            <person name="Joshi V."/>
            <person name="Fowler G."/>
            <person name="Nazareth L."/>
            <person name="Reid J."/>
            <person name="Worley K."/>
            <person name="Petrosino J."/>
            <person name="Highlander S."/>
            <person name="Gibbs R."/>
        </authorList>
    </citation>
    <scope>NUCLEOTIDE SEQUENCE [LARGE SCALE GENOMIC DNA]</scope>
    <source>
        <strain evidence="2 3">ATCC BAA-1200</strain>
    </source>
</reference>
<evidence type="ECO:0000256" key="1">
    <source>
        <dbReference type="SAM" id="SignalP"/>
    </source>
</evidence>
<evidence type="ECO:0000313" key="3">
    <source>
        <dbReference type="Proteomes" id="UP000004105"/>
    </source>
</evidence>
<dbReference type="EMBL" id="AFAY01000048">
    <property type="protein sequence ID" value="EGF08969.1"/>
    <property type="molecule type" value="Genomic_DNA"/>
</dbReference>
<protein>
    <recommendedName>
        <fullName evidence="4">Periplasmic protein</fullName>
    </recommendedName>
</protein>
<proteinExistence type="predicted"/>
<dbReference type="Gene3D" id="3.30.70.2970">
    <property type="entry name" value="Protein of unknown function (DUF541), domain 2"/>
    <property type="match status" value="1"/>
</dbReference>
<dbReference type="RefSeq" id="WP_007343409.1">
    <property type="nucleotide sequence ID" value="NZ_GL878494.1"/>
</dbReference>
<dbReference type="InterPro" id="IPR052022">
    <property type="entry name" value="26kDa_periplasmic_antigen"/>
</dbReference>
<feature type="signal peptide" evidence="1">
    <location>
        <begin position="1"/>
        <end position="20"/>
    </location>
</feature>
<evidence type="ECO:0008006" key="4">
    <source>
        <dbReference type="Google" id="ProtNLM"/>
    </source>
</evidence>
<dbReference type="Gene3D" id="3.30.110.170">
    <property type="entry name" value="Protein of unknown function (DUF541), domain 1"/>
    <property type="match status" value="1"/>
</dbReference>
<feature type="chain" id="PRO_5003275582" description="Periplasmic protein" evidence="1">
    <location>
        <begin position="21"/>
        <end position="232"/>
    </location>
</feature>
<sequence length="232" mass="24950">MKTKLLAVLLSAVLTAAAQAEPLNYNVVEFAESATVSVPHDTMTAVFAVRAEAPGREAAHRAFAAKQTAFARRAAGNGALETAESGRSVYPVYRYADNKRTQTGWQESIEYTIKSKDFSALNQLIAQSRQEAEVRNTYFSLSAQKRNAAIDEAARAALLRFKERAASLAQTLGFSGYKIVSLKLGETGDTQVMMPKAYAASLRTADGAAQDEAPPAPGIEEVRITVNGSVQM</sequence>
<keyword evidence="1" id="KW-0732">Signal</keyword>
<evidence type="ECO:0000313" key="2">
    <source>
        <dbReference type="EMBL" id="EGF08969.1"/>
    </source>
</evidence>
<dbReference type="AlphaFoldDB" id="F2BF97"/>
<dbReference type="OrthoDB" id="8613250at2"/>
<organism evidence="2 3">
    <name type="scientific">Neisseria bacilliformis ATCC BAA-1200</name>
    <dbReference type="NCBI Taxonomy" id="888742"/>
    <lineage>
        <taxon>Bacteria</taxon>
        <taxon>Pseudomonadati</taxon>
        <taxon>Pseudomonadota</taxon>
        <taxon>Betaproteobacteria</taxon>
        <taxon>Neisseriales</taxon>
        <taxon>Neisseriaceae</taxon>
        <taxon>Neisseria</taxon>
    </lineage>
</organism>
<dbReference type="PANTHER" id="PTHR34387:SF1">
    <property type="entry name" value="PERIPLASMIC IMMUNOGENIC PROTEIN"/>
    <property type="match status" value="1"/>
</dbReference>
<comment type="caution">
    <text evidence="2">The sequence shown here is derived from an EMBL/GenBank/DDBJ whole genome shotgun (WGS) entry which is preliminary data.</text>
</comment>
<dbReference type="PANTHER" id="PTHR34387">
    <property type="entry name" value="SLR1258 PROTEIN"/>
    <property type="match status" value="1"/>
</dbReference>
<dbReference type="HOGENOM" id="CLU_086898_3_1_4"/>
<dbReference type="STRING" id="267212.GCA_001063965_00138"/>
<name>F2BF97_9NEIS</name>
<gene>
    <name evidence="2" type="ORF">HMPREF9123_2404</name>
</gene>
<dbReference type="Proteomes" id="UP000004105">
    <property type="component" value="Unassembled WGS sequence"/>
</dbReference>
<keyword evidence="3" id="KW-1185">Reference proteome</keyword>